<reference evidence="2 3" key="1">
    <citation type="submission" date="2019-08" db="EMBL/GenBank/DDBJ databases">
        <title>Hyperibacter terrae gen. nov., sp. nov. and Hyperibacter viscosus sp. nov., two new members in the family Rhodospirillaceae isolated from the rhizosphere of Hypericum perforatum.</title>
        <authorList>
            <person name="Noviana Z."/>
        </authorList>
    </citation>
    <scope>NUCLEOTIDE SEQUENCE [LARGE SCALE GENOMIC DNA]</scope>
    <source>
        <strain evidence="2 3">R5959</strain>
    </source>
</reference>
<dbReference type="RefSeq" id="WP_151120463.1">
    <property type="nucleotide sequence ID" value="NZ_CP042582.1"/>
</dbReference>
<keyword evidence="1" id="KW-0472">Membrane</keyword>
<protein>
    <submittedName>
        <fullName evidence="2">Uncharacterized protein</fullName>
    </submittedName>
</protein>
<organism evidence="2 3">
    <name type="scientific">Hypericibacter adhaerens</name>
    <dbReference type="NCBI Taxonomy" id="2602016"/>
    <lineage>
        <taxon>Bacteria</taxon>
        <taxon>Pseudomonadati</taxon>
        <taxon>Pseudomonadota</taxon>
        <taxon>Alphaproteobacteria</taxon>
        <taxon>Rhodospirillales</taxon>
        <taxon>Dongiaceae</taxon>
        <taxon>Hypericibacter</taxon>
    </lineage>
</organism>
<evidence type="ECO:0000313" key="3">
    <source>
        <dbReference type="Proteomes" id="UP000325797"/>
    </source>
</evidence>
<dbReference type="Proteomes" id="UP000325797">
    <property type="component" value="Chromosome"/>
</dbReference>
<keyword evidence="3" id="KW-1185">Reference proteome</keyword>
<dbReference type="EMBL" id="CP042582">
    <property type="protein sequence ID" value="QEX25182.1"/>
    <property type="molecule type" value="Genomic_DNA"/>
</dbReference>
<feature type="transmembrane region" description="Helical" evidence="1">
    <location>
        <begin position="122"/>
        <end position="142"/>
    </location>
</feature>
<keyword evidence="1" id="KW-0812">Transmembrane</keyword>
<dbReference type="KEGG" id="hadh:FRZ61_51290"/>
<proteinExistence type="predicted"/>
<dbReference type="OrthoDB" id="7352843at2"/>
<keyword evidence="1" id="KW-1133">Transmembrane helix</keyword>
<evidence type="ECO:0000313" key="2">
    <source>
        <dbReference type="EMBL" id="QEX25182.1"/>
    </source>
</evidence>
<gene>
    <name evidence="2" type="ORF">FRZ61_51290</name>
</gene>
<evidence type="ECO:0000256" key="1">
    <source>
        <dbReference type="SAM" id="Phobius"/>
    </source>
</evidence>
<feature type="transmembrane region" description="Helical" evidence="1">
    <location>
        <begin position="148"/>
        <end position="170"/>
    </location>
</feature>
<name>A0A5J6N537_9PROT</name>
<sequence>MEAGPAFHAAMTRALKREGFAGGHVWVGCREGRLDLIGESGGQIRIAPKEVARLRIGYEETKYRKLHQMLIWRQGVAQPLNLAPLGEHGAHYAATVRAFAADLAAEGKLAAIERGTSRFSAVLGPVLMAIPAFGALAISIFVLEEEPWWGRMIVPAVPLAIFALLLWLCFARHMPRPIQSLMELDKQLP</sequence>
<dbReference type="AlphaFoldDB" id="A0A5J6N537"/>
<accession>A0A5J6N537</accession>